<evidence type="ECO:0000313" key="7">
    <source>
        <dbReference type="EMBL" id="GGO69524.1"/>
    </source>
</evidence>
<feature type="transmembrane region" description="Helical" evidence="6">
    <location>
        <begin position="171"/>
        <end position="196"/>
    </location>
</feature>
<keyword evidence="4 6" id="KW-1133">Transmembrane helix</keyword>
<dbReference type="PANTHER" id="PTHR10010">
    <property type="entry name" value="SOLUTE CARRIER FAMILY 34 SODIUM PHOSPHATE , MEMBER 2-RELATED"/>
    <property type="match status" value="1"/>
</dbReference>
<proteinExistence type="predicted"/>
<keyword evidence="8" id="KW-1185">Reference proteome</keyword>
<protein>
    <submittedName>
        <fullName evidence="7">Phosphate:sodium symporter</fullName>
    </submittedName>
</protein>
<name>A0A918DJ21_9ALTE</name>
<evidence type="ECO:0000256" key="4">
    <source>
        <dbReference type="ARBA" id="ARBA00022989"/>
    </source>
</evidence>
<evidence type="ECO:0000256" key="1">
    <source>
        <dbReference type="ARBA" id="ARBA00004651"/>
    </source>
</evidence>
<comment type="subcellular location">
    <subcellularLocation>
        <location evidence="1">Cell membrane</location>
        <topology evidence="1">Multi-pass membrane protein</topology>
    </subcellularLocation>
</comment>
<dbReference type="PANTHER" id="PTHR10010:SF46">
    <property type="entry name" value="SODIUM-DEPENDENT PHOSPHATE TRANSPORT PROTEIN 2B"/>
    <property type="match status" value="1"/>
</dbReference>
<sequence length="510" mass="54705">MMQLLGALGLFLLGMWLMTEGLKVAGGKALEHMLGKWISSRLRGFVAGIVVTGLVQSSSAVTVATIGFVNAGLMSFSQSVWVIFGSNVGTTLTAWLVTLIGFKLNMSAITYPLIGIGALLKVFSPKVRGQSLGMALAGFGLLFMGIDALQASFSAVQFDPQTLTQWINSPVLVGLGLGVILTVLTQSSSAAIAIILTASASGMGDWELAASAVIGANIGTTSTALLASLGASSGAKRLVMAHVLFNLLTGVVALCLLPLLTWGLSSWLGSAEHMPMFLALFHSGFNLLGVLLMLPVEPRMSAWLLKHFRRDARYTHLDANLASVPELALSAVQKEVALLRLAILELPQHPSADTKLDSLLGRVEETRDFINKAGRNTLTEPQGEGFEEAVADLHGFATALESYAEFIEQADALTHPAFAEDIHQWLTQVQSFAALQRQMEQGLDAPWQALNLAYQQLRHRLIRTSISQHLDAAALEQALRGLSACLRCQRRILDVGQDDRLVIQEQTQGA</sequence>
<reference evidence="7" key="1">
    <citation type="journal article" date="2014" name="Int. J. Syst. Evol. Microbiol.">
        <title>Complete genome sequence of Corynebacterium casei LMG S-19264T (=DSM 44701T), isolated from a smear-ripened cheese.</title>
        <authorList>
            <consortium name="US DOE Joint Genome Institute (JGI-PGF)"/>
            <person name="Walter F."/>
            <person name="Albersmeier A."/>
            <person name="Kalinowski J."/>
            <person name="Ruckert C."/>
        </authorList>
    </citation>
    <scope>NUCLEOTIDE SEQUENCE</scope>
    <source>
        <strain evidence="7">CGMCC 1.7086</strain>
    </source>
</reference>
<dbReference type="GO" id="GO:0005886">
    <property type="term" value="C:plasma membrane"/>
    <property type="evidence" value="ECO:0007669"/>
    <property type="project" value="UniProtKB-SubCell"/>
</dbReference>
<keyword evidence="3 6" id="KW-0812">Transmembrane</keyword>
<dbReference type="NCBIfam" id="NF037997">
    <property type="entry name" value="Na_Pi_symport"/>
    <property type="match status" value="1"/>
</dbReference>
<evidence type="ECO:0000256" key="5">
    <source>
        <dbReference type="ARBA" id="ARBA00023136"/>
    </source>
</evidence>
<feature type="transmembrane region" description="Helical" evidence="6">
    <location>
        <begin position="276"/>
        <end position="296"/>
    </location>
</feature>
<feature type="transmembrane region" description="Helical" evidence="6">
    <location>
        <begin position="81"/>
        <end position="102"/>
    </location>
</feature>
<dbReference type="GO" id="GO:0044341">
    <property type="term" value="P:sodium-dependent phosphate transport"/>
    <property type="evidence" value="ECO:0007669"/>
    <property type="project" value="InterPro"/>
</dbReference>
<evidence type="ECO:0000256" key="6">
    <source>
        <dbReference type="SAM" id="Phobius"/>
    </source>
</evidence>
<gene>
    <name evidence="7" type="ORF">GCM10010982_20880</name>
</gene>
<keyword evidence="5 6" id="KW-0472">Membrane</keyword>
<dbReference type="Proteomes" id="UP000606935">
    <property type="component" value="Unassembled WGS sequence"/>
</dbReference>
<evidence type="ECO:0000313" key="8">
    <source>
        <dbReference type="Proteomes" id="UP000606935"/>
    </source>
</evidence>
<organism evidence="7 8">
    <name type="scientific">Bowmanella pacifica</name>
    <dbReference type="NCBI Taxonomy" id="502051"/>
    <lineage>
        <taxon>Bacteria</taxon>
        <taxon>Pseudomonadati</taxon>
        <taxon>Pseudomonadota</taxon>
        <taxon>Gammaproteobacteria</taxon>
        <taxon>Alteromonadales</taxon>
        <taxon>Alteromonadaceae</taxon>
        <taxon>Bowmanella</taxon>
    </lineage>
</organism>
<accession>A0A918DJ21</accession>
<dbReference type="AlphaFoldDB" id="A0A918DJ21"/>
<dbReference type="GO" id="GO:0005436">
    <property type="term" value="F:sodium:phosphate symporter activity"/>
    <property type="evidence" value="ECO:0007669"/>
    <property type="project" value="InterPro"/>
</dbReference>
<evidence type="ECO:0000256" key="2">
    <source>
        <dbReference type="ARBA" id="ARBA00022475"/>
    </source>
</evidence>
<feature type="transmembrane region" description="Helical" evidence="6">
    <location>
        <begin position="208"/>
        <end position="231"/>
    </location>
</feature>
<dbReference type="Pfam" id="PF02690">
    <property type="entry name" value="Na_Pi_cotrans"/>
    <property type="match status" value="2"/>
</dbReference>
<keyword evidence="2" id="KW-1003">Cell membrane</keyword>
<evidence type="ECO:0000256" key="3">
    <source>
        <dbReference type="ARBA" id="ARBA00022692"/>
    </source>
</evidence>
<feature type="transmembrane region" description="Helical" evidence="6">
    <location>
        <begin position="45"/>
        <end position="69"/>
    </location>
</feature>
<feature type="transmembrane region" description="Helical" evidence="6">
    <location>
        <begin position="131"/>
        <end position="151"/>
    </location>
</feature>
<reference evidence="7" key="2">
    <citation type="submission" date="2020-09" db="EMBL/GenBank/DDBJ databases">
        <authorList>
            <person name="Sun Q."/>
            <person name="Zhou Y."/>
        </authorList>
    </citation>
    <scope>NUCLEOTIDE SEQUENCE</scope>
    <source>
        <strain evidence="7">CGMCC 1.7086</strain>
    </source>
</reference>
<dbReference type="RefSeq" id="WP_188694410.1">
    <property type="nucleotide sequence ID" value="NZ_BMLS01000003.1"/>
</dbReference>
<feature type="transmembrane region" description="Helical" evidence="6">
    <location>
        <begin position="108"/>
        <end position="124"/>
    </location>
</feature>
<dbReference type="EMBL" id="BMLS01000003">
    <property type="protein sequence ID" value="GGO69524.1"/>
    <property type="molecule type" value="Genomic_DNA"/>
</dbReference>
<comment type="caution">
    <text evidence="7">The sequence shown here is derived from an EMBL/GenBank/DDBJ whole genome shotgun (WGS) entry which is preliminary data.</text>
</comment>
<feature type="transmembrane region" description="Helical" evidence="6">
    <location>
        <begin position="243"/>
        <end position="264"/>
    </location>
</feature>
<dbReference type="InterPro" id="IPR003841">
    <property type="entry name" value="Na/Pi_transpt"/>
</dbReference>